<keyword evidence="3" id="KW-0964">Secreted</keyword>
<evidence type="ECO:0000256" key="2">
    <source>
        <dbReference type="ARBA" id="ARBA00023143"/>
    </source>
</evidence>
<evidence type="ECO:0000256" key="1">
    <source>
        <dbReference type="ARBA" id="ARBA00005709"/>
    </source>
</evidence>
<comment type="similarity">
    <text evidence="1 3">Belongs to the bacterial flagellin family.</text>
</comment>
<dbReference type="PANTHER" id="PTHR42792:SF2">
    <property type="entry name" value="FLAGELLIN"/>
    <property type="match status" value="1"/>
</dbReference>
<keyword evidence="6" id="KW-0969">Cilium</keyword>
<accession>A0ABU1F762</accession>
<dbReference type="SUPFAM" id="SSF64518">
    <property type="entry name" value="Phase 1 flagellin"/>
    <property type="match status" value="1"/>
</dbReference>
<dbReference type="Gene3D" id="1.20.1330.10">
    <property type="entry name" value="f41 fragment of flagellin, N-terminal domain"/>
    <property type="match status" value="2"/>
</dbReference>
<keyword evidence="6" id="KW-0966">Cell projection</keyword>
<dbReference type="PANTHER" id="PTHR42792">
    <property type="entry name" value="FLAGELLIN"/>
    <property type="match status" value="1"/>
</dbReference>
<evidence type="ECO:0000259" key="4">
    <source>
        <dbReference type="Pfam" id="PF00669"/>
    </source>
</evidence>
<evidence type="ECO:0000256" key="3">
    <source>
        <dbReference type="RuleBase" id="RU362073"/>
    </source>
</evidence>
<evidence type="ECO:0000259" key="5">
    <source>
        <dbReference type="Pfam" id="PF00700"/>
    </source>
</evidence>
<dbReference type="Pfam" id="PF00669">
    <property type="entry name" value="Flagellin_N"/>
    <property type="match status" value="1"/>
</dbReference>
<protein>
    <recommendedName>
        <fullName evidence="3">Flagellin</fullName>
    </recommendedName>
</protein>
<dbReference type="Pfam" id="PF00700">
    <property type="entry name" value="Flagellin_C"/>
    <property type="match status" value="1"/>
</dbReference>
<gene>
    <name evidence="6" type="ORF">RGD00_08805</name>
</gene>
<comment type="caution">
    <text evidence="6">The sequence shown here is derived from an EMBL/GenBank/DDBJ whole genome shotgun (WGS) entry which is preliminary data.</text>
</comment>
<name>A0ABU1F762_9RHOB</name>
<comment type="subcellular location">
    <subcellularLocation>
        <location evidence="3">Secreted</location>
    </subcellularLocation>
    <subcellularLocation>
        <location evidence="3">Bacterial flagellum</location>
    </subcellularLocation>
</comment>
<evidence type="ECO:0000313" key="6">
    <source>
        <dbReference type="EMBL" id="MDR5652701.1"/>
    </source>
</evidence>
<organism evidence="6 7">
    <name type="scientific">Ruixingdingia sedimenti</name>
    <dbReference type="NCBI Taxonomy" id="3073604"/>
    <lineage>
        <taxon>Bacteria</taxon>
        <taxon>Pseudomonadati</taxon>
        <taxon>Pseudomonadota</taxon>
        <taxon>Alphaproteobacteria</taxon>
        <taxon>Rhodobacterales</taxon>
        <taxon>Paracoccaceae</taxon>
        <taxon>Ruixingdingia</taxon>
    </lineage>
</organism>
<sequence>MSSILTNTSAMVALQTLKGINQNLNKTQSEISTGKTVATARDNAAVWSISKVMESDVKGFKGIADSLSLGSSTIAVAREASETITDLLTEIKGKIVAAQEENVDRSKIQTDIAAYRDRITSVVNAAQYNGLNLIKGTDAMNVLASLDRDSAGGVTASQITVSRNDLTMGAGTYGSGTALNANAVVSDTAAGALAAAGNTAQITMATGADYSDGEASFAIGGMNFSFAAGELGDGDQDAAAGIVAGRINALGIAGVTASAAGAVITITSTRAFEGAEVAVSGLGGSAAGSEITELNGAAVTVASGTINERSENVTFSNIAAVSDGDGYRVSFGGKTFTYVAGPGQSMEDVAKGLKTAVDGAGMAGITTAVAQDSNGAWQLKIDNSSTTTMTLAAVGNAGGEASGGLFGLDGIDVTTKEGAAAALSNIEHMITRAIDASASFGSAQRGIDIQNSFVSKLTDSLRAGIGTLVDADMEEASARLQALQVQQQLGIQALSIANQAPQSILSLFR</sequence>
<dbReference type="Proteomes" id="UP001247754">
    <property type="component" value="Unassembled WGS sequence"/>
</dbReference>
<keyword evidence="6" id="KW-0282">Flagellum</keyword>
<keyword evidence="7" id="KW-1185">Reference proteome</keyword>
<proteinExistence type="inferred from homology"/>
<comment type="function">
    <text evidence="3">Flagellin is the subunit protein which polymerizes to form the filaments of bacterial flagella.</text>
</comment>
<evidence type="ECO:0000313" key="7">
    <source>
        <dbReference type="Proteomes" id="UP001247754"/>
    </source>
</evidence>
<dbReference type="InterPro" id="IPR001029">
    <property type="entry name" value="Flagellin_N"/>
</dbReference>
<reference evidence="6 7" key="1">
    <citation type="submission" date="2023-09" db="EMBL/GenBank/DDBJ databases">
        <title>Xinfangfangia sedmenti sp. nov., isolated the sedment.</title>
        <authorList>
            <person name="Xu L."/>
        </authorList>
    </citation>
    <scope>NUCLEOTIDE SEQUENCE [LARGE SCALE GENOMIC DNA]</scope>
    <source>
        <strain evidence="6 7">LG-4</strain>
    </source>
</reference>
<feature type="domain" description="Flagellin N-terminal" evidence="4">
    <location>
        <begin position="4"/>
        <end position="137"/>
    </location>
</feature>
<dbReference type="InterPro" id="IPR001492">
    <property type="entry name" value="Flagellin"/>
</dbReference>
<dbReference type="RefSeq" id="WP_310456939.1">
    <property type="nucleotide sequence ID" value="NZ_JAVKPH010000007.1"/>
</dbReference>
<keyword evidence="2 3" id="KW-0975">Bacterial flagellum</keyword>
<dbReference type="InterPro" id="IPR046358">
    <property type="entry name" value="Flagellin_C"/>
</dbReference>
<feature type="domain" description="Flagellin C-terminal" evidence="5">
    <location>
        <begin position="424"/>
        <end position="508"/>
    </location>
</feature>
<dbReference type="EMBL" id="JAVKPH010000007">
    <property type="protein sequence ID" value="MDR5652701.1"/>
    <property type="molecule type" value="Genomic_DNA"/>
</dbReference>